<dbReference type="AlphaFoldDB" id="A4J505"/>
<evidence type="ECO:0000256" key="2">
    <source>
        <dbReference type="ARBA" id="ARBA00016109"/>
    </source>
</evidence>
<keyword evidence="6" id="KW-1185">Reference proteome</keyword>
<evidence type="ECO:0000313" key="5">
    <source>
        <dbReference type="EMBL" id="ABO50158.1"/>
    </source>
</evidence>
<gene>
    <name evidence="5" type="ordered locus">Dred_1630</name>
</gene>
<dbReference type="RefSeq" id="WP_011877973.1">
    <property type="nucleotide sequence ID" value="NC_009253.1"/>
</dbReference>
<dbReference type="STRING" id="349161.Dred_1630"/>
<dbReference type="NCBIfam" id="TIGR01903">
    <property type="entry name" value="cas5_csm4"/>
    <property type="match status" value="1"/>
</dbReference>
<dbReference type="GO" id="GO:0003723">
    <property type="term" value="F:RNA binding"/>
    <property type="evidence" value="ECO:0007669"/>
    <property type="project" value="UniProtKB-KW"/>
</dbReference>
<keyword evidence="4" id="KW-0051">Antiviral defense</keyword>
<evidence type="ECO:0000256" key="4">
    <source>
        <dbReference type="ARBA" id="ARBA00023118"/>
    </source>
</evidence>
<accession>A4J505</accession>
<evidence type="ECO:0000313" key="6">
    <source>
        <dbReference type="Proteomes" id="UP000001556"/>
    </source>
</evidence>
<dbReference type="KEGG" id="drm:Dred_1630"/>
<dbReference type="GO" id="GO:0051607">
    <property type="term" value="P:defense response to virus"/>
    <property type="evidence" value="ECO:0007669"/>
    <property type="project" value="UniProtKB-KW"/>
</dbReference>
<evidence type="ECO:0000256" key="3">
    <source>
        <dbReference type="ARBA" id="ARBA00022884"/>
    </source>
</evidence>
<dbReference type="eggNOG" id="COG1567">
    <property type="taxonomic scope" value="Bacteria"/>
</dbReference>
<name>A4J505_DESRM</name>
<proteinExistence type="inferred from homology"/>
<dbReference type="EMBL" id="CP000612">
    <property type="protein sequence ID" value="ABO50158.1"/>
    <property type="molecule type" value="Genomic_DNA"/>
</dbReference>
<sequence length="309" mass="34957">MKLYKLKIEPKSSQITPWHSDTIFGSLCWVLAQSRGQEKLRDFLHEYTGNCYPMVVSNGFPGDYLPKPMGGNTFNTNDNRIKQEAIRLAQKAKEAKKTNLLSLEEFNTIINNGQVEIKPKEKLYLENGVMHNQLSRLTGTTSDGSLYELTETFWSSSHISIYLGISSGWEKEVFTLFEILSLKGFGKRISVGKGYFKIMDCTEFKDLTIPESPNSIVTLSNYVPRSHDPYLGQYKTFVKYGKLGQNYAVSGNPFKKPLLMIMPGAVFWTENPQFAYGRMVKGISPSYPEVVQCGCALAIPSYIEKVEME</sequence>
<organism evidence="5 6">
    <name type="scientific">Desulforamulus reducens (strain ATCC BAA-1160 / DSM 100696 / MI-1)</name>
    <name type="common">Desulfotomaculum reducens</name>
    <dbReference type="NCBI Taxonomy" id="349161"/>
    <lineage>
        <taxon>Bacteria</taxon>
        <taxon>Bacillati</taxon>
        <taxon>Bacillota</taxon>
        <taxon>Clostridia</taxon>
        <taxon>Eubacteriales</taxon>
        <taxon>Peptococcaceae</taxon>
        <taxon>Desulforamulus</taxon>
    </lineage>
</organism>
<keyword evidence="3" id="KW-0694">RNA-binding</keyword>
<comment type="similarity">
    <text evidence="1">Belongs to the CRISPR-associated Csm4 family.</text>
</comment>
<dbReference type="OrthoDB" id="9790529at2"/>
<reference evidence="5 6" key="1">
    <citation type="submission" date="2007-03" db="EMBL/GenBank/DDBJ databases">
        <title>Complete sequence of Desulfotomaculum reducens MI-1.</title>
        <authorList>
            <consortium name="US DOE Joint Genome Institute"/>
            <person name="Copeland A."/>
            <person name="Lucas S."/>
            <person name="Lapidus A."/>
            <person name="Barry K."/>
            <person name="Detter J.C."/>
            <person name="Glavina del Rio T."/>
            <person name="Hammon N."/>
            <person name="Israni S."/>
            <person name="Dalin E."/>
            <person name="Tice H."/>
            <person name="Pitluck S."/>
            <person name="Sims D."/>
            <person name="Brettin T."/>
            <person name="Bruce D."/>
            <person name="Han C."/>
            <person name="Tapia R."/>
            <person name="Schmutz J."/>
            <person name="Larimer F."/>
            <person name="Land M."/>
            <person name="Hauser L."/>
            <person name="Kyrpides N."/>
            <person name="Kim E."/>
            <person name="Tebo B.M."/>
            <person name="Richardson P."/>
        </authorList>
    </citation>
    <scope>NUCLEOTIDE SEQUENCE [LARGE SCALE GENOMIC DNA]</scope>
    <source>
        <strain evidence="5 6">MI-1</strain>
    </source>
</reference>
<dbReference type="Proteomes" id="UP000001556">
    <property type="component" value="Chromosome"/>
</dbReference>
<protein>
    <recommendedName>
        <fullName evidence="2">CRISPR system Cms protein Csm4</fullName>
    </recommendedName>
</protein>
<dbReference type="InterPro" id="IPR005510">
    <property type="entry name" value="Csm4"/>
</dbReference>
<evidence type="ECO:0000256" key="1">
    <source>
        <dbReference type="ARBA" id="ARBA00005772"/>
    </source>
</evidence>
<dbReference type="HOGENOM" id="CLU_076034_0_0_9"/>